<dbReference type="InterPro" id="IPR010982">
    <property type="entry name" value="Lambda_DNA-bd_dom_sf"/>
</dbReference>
<accession>A0A841BQV0</accession>
<protein>
    <submittedName>
        <fullName evidence="5">DNA-binding LacI/PurR family transcriptional regulator</fullName>
    </submittedName>
</protein>
<dbReference type="SMART" id="SM00354">
    <property type="entry name" value="HTH_LACI"/>
    <property type="match status" value="1"/>
</dbReference>
<feature type="domain" description="HTH lacI-type" evidence="4">
    <location>
        <begin position="3"/>
        <end position="57"/>
    </location>
</feature>
<organism evidence="5 6">
    <name type="scientific">Allocatelliglobosispora scoriae</name>
    <dbReference type="NCBI Taxonomy" id="643052"/>
    <lineage>
        <taxon>Bacteria</taxon>
        <taxon>Bacillati</taxon>
        <taxon>Actinomycetota</taxon>
        <taxon>Actinomycetes</taxon>
        <taxon>Micromonosporales</taxon>
        <taxon>Micromonosporaceae</taxon>
        <taxon>Allocatelliglobosispora</taxon>
    </lineage>
</organism>
<dbReference type="InterPro" id="IPR028082">
    <property type="entry name" value="Peripla_BP_I"/>
</dbReference>
<name>A0A841BQV0_9ACTN</name>
<evidence type="ECO:0000256" key="3">
    <source>
        <dbReference type="ARBA" id="ARBA00023163"/>
    </source>
</evidence>
<dbReference type="Pfam" id="PF13377">
    <property type="entry name" value="Peripla_BP_3"/>
    <property type="match status" value="1"/>
</dbReference>
<dbReference type="SUPFAM" id="SSF53822">
    <property type="entry name" value="Periplasmic binding protein-like I"/>
    <property type="match status" value="1"/>
</dbReference>
<dbReference type="Proteomes" id="UP000587527">
    <property type="component" value="Unassembled WGS sequence"/>
</dbReference>
<dbReference type="PANTHER" id="PTHR30146">
    <property type="entry name" value="LACI-RELATED TRANSCRIPTIONAL REPRESSOR"/>
    <property type="match status" value="1"/>
</dbReference>
<dbReference type="Gene3D" id="3.40.50.2300">
    <property type="match status" value="2"/>
</dbReference>
<dbReference type="PROSITE" id="PS00356">
    <property type="entry name" value="HTH_LACI_1"/>
    <property type="match status" value="1"/>
</dbReference>
<dbReference type="PROSITE" id="PS50932">
    <property type="entry name" value="HTH_LACI_2"/>
    <property type="match status" value="1"/>
</dbReference>
<dbReference type="RefSeq" id="WP_184835844.1">
    <property type="nucleotide sequence ID" value="NZ_JACHMN010000002.1"/>
</dbReference>
<keyword evidence="2 5" id="KW-0238">DNA-binding</keyword>
<evidence type="ECO:0000256" key="1">
    <source>
        <dbReference type="ARBA" id="ARBA00023015"/>
    </source>
</evidence>
<keyword evidence="3" id="KW-0804">Transcription</keyword>
<dbReference type="GO" id="GO:0003700">
    <property type="term" value="F:DNA-binding transcription factor activity"/>
    <property type="evidence" value="ECO:0007669"/>
    <property type="project" value="TreeGrafter"/>
</dbReference>
<comment type="caution">
    <text evidence="5">The sequence shown here is derived from an EMBL/GenBank/DDBJ whole genome shotgun (WGS) entry which is preliminary data.</text>
</comment>
<dbReference type="AlphaFoldDB" id="A0A841BQV0"/>
<evidence type="ECO:0000256" key="2">
    <source>
        <dbReference type="ARBA" id="ARBA00023125"/>
    </source>
</evidence>
<gene>
    <name evidence="5" type="ORF">F4553_002682</name>
</gene>
<dbReference type="Gene3D" id="1.10.260.40">
    <property type="entry name" value="lambda repressor-like DNA-binding domains"/>
    <property type="match status" value="1"/>
</dbReference>
<dbReference type="CDD" id="cd01392">
    <property type="entry name" value="HTH_LacI"/>
    <property type="match status" value="1"/>
</dbReference>
<dbReference type="GO" id="GO:0000976">
    <property type="term" value="F:transcription cis-regulatory region binding"/>
    <property type="evidence" value="ECO:0007669"/>
    <property type="project" value="TreeGrafter"/>
</dbReference>
<dbReference type="PANTHER" id="PTHR30146:SF153">
    <property type="entry name" value="LACTOSE OPERON REPRESSOR"/>
    <property type="match status" value="1"/>
</dbReference>
<reference evidence="5 6" key="1">
    <citation type="submission" date="2020-08" db="EMBL/GenBank/DDBJ databases">
        <title>Sequencing the genomes of 1000 actinobacteria strains.</title>
        <authorList>
            <person name="Klenk H.-P."/>
        </authorList>
    </citation>
    <scope>NUCLEOTIDE SEQUENCE [LARGE SCALE GENOMIC DNA]</scope>
    <source>
        <strain evidence="5 6">DSM 45362</strain>
    </source>
</reference>
<dbReference type="InterPro" id="IPR000843">
    <property type="entry name" value="HTH_LacI"/>
</dbReference>
<sequence length="336" mass="35477">MTRRLAEVAKYVGVSEATVSRVLNGKPGISEATRTAVLTALDVLGYERPTKLRGERARLVGLVLPELQNPIFPAFAEVVAGALAMRGFTPVLCTRTADGVSEGDYIDMLLEQHVSGVIFAGGNYAQAAADHQHYHRLADRNLPVVLVNAAVEGLKFARVSTDDGHAVDQAYGHLASLGHTKIGLILGPDDHVPSEVKLTAFLSAQLRYGHKDRALDDPVERTIFSMEGGHAAAGRLINRSATALICASDVLALGAVRAARRMNLSVPGDVSVVGYDDSAFMACIDPPLTTVRQPIEAMGQAVVAMLVSQIAGTPVPADALVFEPELVVRGSTGIAS</sequence>
<evidence type="ECO:0000313" key="5">
    <source>
        <dbReference type="EMBL" id="MBB5869303.1"/>
    </source>
</evidence>
<proteinExistence type="predicted"/>
<keyword evidence="6" id="KW-1185">Reference proteome</keyword>
<dbReference type="EMBL" id="JACHMN010000002">
    <property type="protein sequence ID" value="MBB5869303.1"/>
    <property type="molecule type" value="Genomic_DNA"/>
</dbReference>
<dbReference type="Pfam" id="PF00356">
    <property type="entry name" value="LacI"/>
    <property type="match status" value="1"/>
</dbReference>
<keyword evidence="1" id="KW-0805">Transcription regulation</keyword>
<evidence type="ECO:0000313" key="6">
    <source>
        <dbReference type="Proteomes" id="UP000587527"/>
    </source>
</evidence>
<evidence type="ECO:0000259" key="4">
    <source>
        <dbReference type="PROSITE" id="PS50932"/>
    </source>
</evidence>
<dbReference type="InterPro" id="IPR046335">
    <property type="entry name" value="LacI/GalR-like_sensor"/>
</dbReference>
<dbReference type="SUPFAM" id="SSF47413">
    <property type="entry name" value="lambda repressor-like DNA-binding domains"/>
    <property type="match status" value="1"/>
</dbReference>